<evidence type="ECO:0000259" key="11">
    <source>
        <dbReference type="Pfam" id="PF00266"/>
    </source>
</evidence>
<accession>A0AAD9RSN3</accession>
<dbReference type="Gene3D" id="3.40.640.10">
    <property type="entry name" value="Type I PLP-dependent aspartate aminotransferase-like (Major domain)"/>
    <property type="match status" value="1"/>
</dbReference>
<evidence type="ECO:0000256" key="3">
    <source>
        <dbReference type="ARBA" id="ARBA00022576"/>
    </source>
</evidence>
<dbReference type="Proteomes" id="UP001258017">
    <property type="component" value="Unassembled WGS sequence"/>
</dbReference>
<dbReference type="InterPro" id="IPR020578">
    <property type="entry name" value="Aminotrans_V_PyrdxlP_BS"/>
</dbReference>
<reference evidence="12" key="2">
    <citation type="journal article" date="2023" name="Commun. Biol.">
        <title>Intrasexual cuticular hydrocarbon dimorphism in a wasp sheds light on hydrocarbon biosynthesis genes in Hymenoptera.</title>
        <authorList>
            <person name="Moris V.C."/>
            <person name="Podsiadlowski L."/>
            <person name="Martin S."/>
            <person name="Oeyen J.P."/>
            <person name="Donath A."/>
            <person name="Petersen M."/>
            <person name="Wilbrandt J."/>
            <person name="Misof B."/>
            <person name="Liedtke D."/>
            <person name="Thamm M."/>
            <person name="Scheiner R."/>
            <person name="Schmitt T."/>
            <person name="Niehuis O."/>
        </authorList>
    </citation>
    <scope>NUCLEOTIDE SEQUENCE</scope>
    <source>
        <strain evidence="12">GBR_01_08_01A</strain>
    </source>
</reference>
<comment type="caution">
    <text evidence="12">The sequence shown here is derived from an EMBL/GenBank/DDBJ whole genome shotgun (WGS) entry which is preliminary data.</text>
</comment>
<dbReference type="InterPro" id="IPR015422">
    <property type="entry name" value="PyrdxlP-dep_Trfase_small"/>
</dbReference>
<evidence type="ECO:0000256" key="8">
    <source>
        <dbReference type="PIRSR" id="PIRSR000524-50"/>
    </source>
</evidence>
<evidence type="ECO:0000256" key="6">
    <source>
        <dbReference type="PIRNR" id="PIRNR000524"/>
    </source>
</evidence>
<evidence type="ECO:0000256" key="1">
    <source>
        <dbReference type="ARBA" id="ARBA00001933"/>
    </source>
</evidence>
<dbReference type="GO" id="GO:0004760">
    <property type="term" value="F:L-serine-pyruvate transaminase activity"/>
    <property type="evidence" value="ECO:0007669"/>
    <property type="project" value="TreeGrafter"/>
</dbReference>
<evidence type="ECO:0000256" key="10">
    <source>
        <dbReference type="RuleBase" id="RU004504"/>
    </source>
</evidence>
<keyword evidence="3" id="KW-0032">Aminotransferase</keyword>
<dbReference type="GO" id="GO:0005777">
    <property type="term" value="C:peroxisome"/>
    <property type="evidence" value="ECO:0007669"/>
    <property type="project" value="TreeGrafter"/>
</dbReference>
<dbReference type="InterPro" id="IPR000192">
    <property type="entry name" value="Aminotrans_V_dom"/>
</dbReference>
<dbReference type="SUPFAM" id="SSF53383">
    <property type="entry name" value="PLP-dependent transferases"/>
    <property type="match status" value="1"/>
</dbReference>
<dbReference type="InterPro" id="IPR024169">
    <property type="entry name" value="SP_NH2Trfase/AEP_transaminase"/>
</dbReference>
<dbReference type="PANTHER" id="PTHR21152:SF40">
    <property type="entry name" value="ALANINE--GLYOXYLATE AMINOTRANSFERASE"/>
    <property type="match status" value="1"/>
</dbReference>
<reference evidence="12" key="1">
    <citation type="submission" date="2021-08" db="EMBL/GenBank/DDBJ databases">
        <authorList>
            <person name="Misof B."/>
            <person name="Oliver O."/>
            <person name="Podsiadlowski L."/>
            <person name="Donath A."/>
            <person name="Peters R."/>
            <person name="Mayer C."/>
            <person name="Rust J."/>
            <person name="Gunkel S."/>
            <person name="Lesny P."/>
            <person name="Martin S."/>
            <person name="Oeyen J.P."/>
            <person name="Petersen M."/>
            <person name="Panagiotis P."/>
            <person name="Wilbrandt J."/>
            <person name="Tanja T."/>
        </authorList>
    </citation>
    <scope>NUCLEOTIDE SEQUENCE</scope>
    <source>
        <strain evidence="12">GBR_01_08_01A</strain>
        <tissue evidence="12">Thorax + abdomen</tissue>
    </source>
</reference>
<evidence type="ECO:0000313" key="12">
    <source>
        <dbReference type="EMBL" id="KAK2585234.1"/>
    </source>
</evidence>
<evidence type="ECO:0000256" key="7">
    <source>
        <dbReference type="PIRSR" id="PIRSR000524-1"/>
    </source>
</evidence>
<sequence>MEYNWQRYAVQTDPPAELLKSLQVPERTLMGPGPSNCSERVLKSLQHQVIGHLHPEMCQLMDEIKAGIRYAFQTRNELTLALSTAGHGGMEACLGNLLESGEVVLIAKCGIWGERVANMANRIGARVEFLETDLGVPFDLDSLESALKRCRPAAVFVVHAESSTGMKQPLEGVGDLVHRYNALLIVDAVASLGGEPFFADAWGIDAVYTCSQKVLGAPPGITPISFSPLAVEKIFKRRTKVAAFYWDMTILGDYWNCFGNPRIYHHTISATLIYGLREALAELAEEGLPARWSRYASLTAKLREELLKRGLRLYVKNPKYRLSTIVSIELPDGVDGKLVSQRAMERFGVEISGGIGPTVGKILRFGVMGANATSHRMDLFLRVLDDALTYATKPKI</sequence>
<name>A0AAD9RSN3_9HYME</name>
<dbReference type="GO" id="GO:0019265">
    <property type="term" value="P:glycine biosynthetic process, by transamination of glyoxylate"/>
    <property type="evidence" value="ECO:0007669"/>
    <property type="project" value="TreeGrafter"/>
</dbReference>
<gene>
    <name evidence="12" type="ORF">KPH14_009936</name>
</gene>
<dbReference type="InterPro" id="IPR015421">
    <property type="entry name" value="PyrdxlP-dep_Trfase_major"/>
</dbReference>
<protein>
    <recommendedName>
        <fullName evidence="6">Alanine--glyoxylate aminotransferase</fullName>
        <ecNumber evidence="6">2.6.1.44</ecNumber>
    </recommendedName>
</protein>
<organism evidence="12 13">
    <name type="scientific">Odynerus spinipes</name>
    <dbReference type="NCBI Taxonomy" id="1348599"/>
    <lineage>
        <taxon>Eukaryota</taxon>
        <taxon>Metazoa</taxon>
        <taxon>Ecdysozoa</taxon>
        <taxon>Arthropoda</taxon>
        <taxon>Hexapoda</taxon>
        <taxon>Insecta</taxon>
        <taxon>Pterygota</taxon>
        <taxon>Neoptera</taxon>
        <taxon>Endopterygota</taxon>
        <taxon>Hymenoptera</taxon>
        <taxon>Apocrita</taxon>
        <taxon>Aculeata</taxon>
        <taxon>Vespoidea</taxon>
        <taxon>Vespidae</taxon>
        <taxon>Eumeninae</taxon>
        <taxon>Odynerus</taxon>
    </lineage>
</organism>
<dbReference type="PIRSF" id="PIRSF000524">
    <property type="entry name" value="SPT"/>
    <property type="match status" value="1"/>
</dbReference>
<dbReference type="Gene3D" id="3.90.1150.10">
    <property type="entry name" value="Aspartate Aminotransferase, domain 1"/>
    <property type="match status" value="1"/>
</dbReference>
<dbReference type="GO" id="GO:0008453">
    <property type="term" value="F:alanine-glyoxylate transaminase activity"/>
    <property type="evidence" value="ECO:0007669"/>
    <property type="project" value="UniProtKB-EC"/>
</dbReference>
<dbReference type="EC" id="2.6.1.44" evidence="6"/>
<feature type="modified residue" description="N6-(pyridoxal phosphate)lysine" evidence="8">
    <location>
        <position position="213"/>
    </location>
</feature>
<feature type="domain" description="Aminotransferase class V" evidence="11">
    <location>
        <begin position="44"/>
        <end position="354"/>
    </location>
</feature>
<evidence type="ECO:0000256" key="4">
    <source>
        <dbReference type="ARBA" id="ARBA00022679"/>
    </source>
</evidence>
<dbReference type="FunFam" id="3.40.640.10:FF:000027">
    <property type="entry name" value="Serine--pyruvate aminotransferase, mitochondrial"/>
    <property type="match status" value="1"/>
</dbReference>
<dbReference type="PROSITE" id="PS00595">
    <property type="entry name" value="AA_TRANSFER_CLASS_5"/>
    <property type="match status" value="1"/>
</dbReference>
<dbReference type="AlphaFoldDB" id="A0AAD9RSN3"/>
<dbReference type="PANTHER" id="PTHR21152">
    <property type="entry name" value="AMINOTRANSFERASE CLASS V"/>
    <property type="match status" value="1"/>
</dbReference>
<feature type="binding site" evidence="7">
    <location>
        <position position="364"/>
    </location>
    <ligand>
        <name>substrate</name>
    </ligand>
</feature>
<dbReference type="CDD" id="cd06451">
    <property type="entry name" value="AGAT_like"/>
    <property type="match status" value="1"/>
</dbReference>
<evidence type="ECO:0000256" key="2">
    <source>
        <dbReference type="ARBA" id="ARBA00009236"/>
    </source>
</evidence>
<comment type="cofactor">
    <cofactor evidence="1 6 8 10">
        <name>pyridoxal 5'-phosphate</name>
        <dbReference type="ChEBI" id="CHEBI:597326"/>
    </cofactor>
</comment>
<comment type="similarity">
    <text evidence="2 6 9">Belongs to the class-V pyridoxal-phosphate-dependent aminotransferase family.</text>
</comment>
<keyword evidence="4" id="KW-0808">Transferase</keyword>
<proteinExistence type="inferred from homology"/>
<evidence type="ECO:0000256" key="9">
    <source>
        <dbReference type="RuleBase" id="RU004075"/>
    </source>
</evidence>
<dbReference type="InterPro" id="IPR015424">
    <property type="entry name" value="PyrdxlP-dep_Trfase"/>
</dbReference>
<dbReference type="Pfam" id="PF00266">
    <property type="entry name" value="Aminotran_5"/>
    <property type="match status" value="1"/>
</dbReference>
<evidence type="ECO:0000256" key="5">
    <source>
        <dbReference type="ARBA" id="ARBA00022898"/>
    </source>
</evidence>
<dbReference type="EMBL" id="JAIFRP010000021">
    <property type="protein sequence ID" value="KAK2585234.1"/>
    <property type="molecule type" value="Genomic_DNA"/>
</dbReference>
<comment type="catalytic activity">
    <reaction evidence="6">
        <text>glyoxylate + L-alanine = glycine + pyruvate</text>
        <dbReference type="Rhea" id="RHEA:24248"/>
        <dbReference type="ChEBI" id="CHEBI:15361"/>
        <dbReference type="ChEBI" id="CHEBI:36655"/>
        <dbReference type="ChEBI" id="CHEBI:57305"/>
        <dbReference type="ChEBI" id="CHEBI:57972"/>
        <dbReference type="EC" id="2.6.1.44"/>
    </reaction>
</comment>
<evidence type="ECO:0000313" key="13">
    <source>
        <dbReference type="Proteomes" id="UP001258017"/>
    </source>
</evidence>
<keyword evidence="5 6" id="KW-0663">Pyridoxal phosphate</keyword>
<keyword evidence="13" id="KW-1185">Reference proteome</keyword>